<keyword evidence="1" id="KW-0472">Membrane</keyword>
<evidence type="ECO:0000313" key="2">
    <source>
        <dbReference type="EMBL" id="QPI16847.1"/>
    </source>
</evidence>
<name>A0A7S9SUZ4_9VIRU</name>
<proteinExistence type="predicted"/>
<keyword evidence="1" id="KW-1133">Transmembrane helix</keyword>
<evidence type="ECO:0000256" key="1">
    <source>
        <dbReference type="SAM" id="Phobius"/>
    </source>
</evidence>
<gene>
    <name evidence="2" type="ORF">NIOZUU159_00344</name>
</gene>
<feature type="transmembrane region" description="Helical" evidence="1">
    <location>
        <begin position="44"/>
        <end position="77"/>
    </location>
</feature>
<keyword evidence="1" id="KW-0812">Transmembrane</keyword>
<feature type="transmembrane region" description="Helical" evidence="1">
    <location>
        <begin position="12"/>
        <end position="32"/>
    </location>
</feature>
<reference evidence="2" key="1">
    <citation type="submission" date="2020-08" db="EMBL/GenBank/DDBJ databases">
        <title>Bridging the membrane lipid divide: bacteria of the FCB group superphylum have the potential to synthesize archaeal ether lipids.</title>
        <authorList>
            <person name="Villanueva L."/>
            <person name="von Meijenfeldt F.A.B."/>
            <person name="Westbye A.B."/>
            <person name="Yadav S."/>
            <person name="Hopmans E.C."/>
            <person name="Dutilh B.E."/>
            <person name="Sinninghe Damste J.S."/>
        </authorList>
    </citation>
    <scope>NUCLEOTIDE SEQUENCE</scope>
    <source>
        <strain evidence="2">NIOZ-UU159</strain>
    </source>
</reference>
<dbReference type="EMBL" id="MW030608">
    <property type="protein sequence ID" value="QPI16847.1"/>
    <property type="molecule type" value="Genomic_DNA"/>
</dbReference>
<sequence>MNYNRIHKKIQMIVNSFRILAVVILFAVMLVHDIPFKKMYKDAFMQFYLAVLCILILIVVDNITGFVITLALLIVYFRIYNAELKEKNIIKLDEMQKEATKEATKKCDEKDNRCKLENPEKISVVSKEINNIDDEGFKPYITEHDLFLAQNNVIDDSIYNNEIGDLTFEHKDARPLYKSQGLNDDDLHVSGYDYYNSYYGSLQYEPINN</sequence>
<accession>A0A7S9SUZ4</accession>
<protein>
    <submittedName>
        <fullName evidence="2">Uncharacterized protein</fullName>
    </submittedName>
</protein>
<organism evidence="2">
    <name type="scientific">Virus NIOZ-UU159</name>
    <dbReference type="NCBI Taxonomy" id="2763270"/>
    <lineage>
        <taxon>Viruses</taxon>
    </lineage>
</organism>